<comment type="caution">
    <text evidence="1">The sequence shown here is derived from an EMBL/GenBank/DDBJ whole genome shotgun (WGS) entry which is preliminary data.</text>
</comment>
<reference evidence="1" key="1">
    <citation type="submission" date="2024-03" db="EMBL/GenBank/DDBJ databases">
        <title>Human intestinal bacterial collection.</title>
        <authorList>
            <person name="Pauvert C."/>
            <person name="Hitch T.C.A."/>
            <person name="Clavel T."/>
        </authorList>
    </citation>
    <scope>NUCLEOTIDE SEQUENCE [LARGE SCALE GENOMIC DNA]</scope>
    <source>
        <strain evidence="1">CLA-AA-H89B</strain>
    </source>
</reference>
<evidence type="ECO:0000313" key="1">
    <source>
        <dbReference type="EMBL" id="MEQ2553407.1"/>
    </source>
</evidence>
<gene>
    <name evidence="1" type="ORF">WMO37_00040</name>
</gene>
<sequence>MANYNKKKRKGLAAILVMAIVIVLGGGTAFAYPYLETAYSPKAQVLAALQTAGEESKQGMQTMISEVSDLLTGQTQLAGNVTFTRAELDGKDYLKEHGLSKGTFKLQLDAAKRTVNGNITAEGSEKKREAEVSVGEKDLKEFLKEAGYESYYNRLHTILNSVDADTMQEYMQVADKLTEQAYGAAGTVLNQSTYEKEGKETLEINGTQLSTVKYTVTVGKEAWMAGVEDFLNRVYADKELNSYTTMLATFTGYSKYDLQQQAETLFSDFTQVNLYVYLDKDKNLVRLSTSFDTGFCEAVLEAQGLEKWNEQTAVRIKSERSELTAVGENTDMVSKVNLNVRYHEAGSQPSGTVALTVEKQNNYLSCTLGKVTAKAKGHEAAVEFTGECTYQFR</sequence>
<dbReference type="Proteomes" id="UP001546774">
    <property type="component" value="Unassembled WGS sequence"/>
</dbReference>
<organism evidence="1 2">
    <name type="scientific">Lachnospira intestinalis</name>
    <dbReference type="NCBI Taxonomy" id="3133158"/>
    <lineage>
        <taxon>Bacteria</taxon>
        <taxon>Bacillati</taxon>
        <taxon>Bacillota</taxon>
        <taxon>Clostridia</taxon>
        <taxon>Lachnospirales</taxon>
        <taxon>Lachnospiraceae</taxon>
        <taxon>Lachnospira</taxon>
    </lineage>
</organism>
<proteinExistence type="predicted"/>
<name>A0ABV1H139_9FIRM</name>
<protein>
    <submittedName>
        <fullName evidence="1">Uncharacterized protein</fullName>
    </submittedName>
</protein>
<evidence type="ECO:0000313" key="2">
    <source>
        <dbReference type="Proteomes" id="UP001546774"/>
    </source>
</evidence>
<dbReference type="EMBL" id="JBBMFS010000001">
    <property type="protein sequence ID" value="MEQ2553407.1"/>
    <property type="molecule type" value="Genomic_DNA"/>
</dbReference>
<accession>A0ABV1H139</accession>
<keyword evidence="2" id="KW-1185">Reference proteome</keyword>